<evidence type="ECO:0000313" key="1">
    <source>
        <dbReference type="EMBL" id="GGE98725.1"/>
    </source>
</evidence>
<accession>A0ABQ1TNR3</accession>
<dbReference type="Proteomes" id="UP000632273">
    <property type="component" value="Unassembled WGS sequence"/>
</dbReference>
<proteinExistence type="predicted"/>
<evidence type="ECO:0000313" key="2">
    <source>
        <dbReference type="Proteomes" id="UP000632273"/>
    </source>
</evidence>
<name>A0ABQ1TNR3_9BACT</name>
<keyword evidence="2" id="KW-1185">Reference proteome</keyword>
<gene>
    <name evidence="1" type="ORF">GCM10011383_06930</name>
</gene>
<dbReference type="EMBL" id="BMHT01000001">
    <property type="protein sequence ID" value="GGE98725.1"/>
    <property type="molecule type" value="Genomic_DNA"/>
</dbReference>
<dbReference type="Gene3D" id="1.20.5.170">
    <property type="match status" value="2"/>
</dbReference>
<reference evidence="2" key="1">
    <citation type="journal article" date="2019" name="Int. J. Syst. Evol. Microbiol.">
        <title>The Global Catalogue of Microorganisms (GCM) 10K type strain sequencing project: providing services to taxonomists for standard genome sequencing and annotation.</title>
        <authorList>
            <consortium name="The Broad Institute Genomics Platform"/>
            <consortium name="The Broad Institute Genome Sequencing Center for Infectious Disease"/>
            <person name="Wu L."/>
            <person name="Ma J."/>
        </authorList>
    </citation>
    <scope>NUCLEOTIDE SEQUENCE [LARGE SCALE GENOMIC DNA]</scope>
    <source>
        <strain evidence="2">CGMCC 1.15197</strain>
    </source>
</reference>
<comment type="caution">
    <text evidence="1">The sequence shown here is derived from an EMBL/GenBank/DDBJ whole genome shotgun (WGS) entry which is preliminary data.</text>
</comment>
<organism evidence="1 2">
    <name type="scientific">Hymenobacter cavernae</name>
    <dbReference type="NCBI Taxonomy" id="2044852"/>
    <lineage>
        <taxon>Bacteria</taxon>
        <taxon>Pseudomonadati</taxon>
        <taxon>Bacteroidota</taxon>
        <taxon>Cytophagia</taxon>
        <taxon>Cytophagales</taxon>
        <taxon>Hymenobacteraceae</taxon>
        <taxon>Hymenobacter</taxon>
    </lineage>
</organism>
<dbReference type="RefSeq" id="WP_188810953.1">
    <property type="nucleotide sequence ID" value="NZ_BMHT01000001.1"/>
</dbReference>
<protein>
    <submittedName>
        <fullName evidence="1">Uncharacterized protein</fullName>
    </submittedName>
</protein>
<sequence>MQVVFQQYPNKSDIRYLISTELSHMTPDERLDQLEPLLAETMAILDQHTALHRQTQAQIKQVIGLVGQQSSNISFLLTGQAALQTTVADMQTGMIAMRQDIVQLKQGQVELWTEVAGIKTEVSGIKTDVAGIKTDVAGIKTEVAGIKTEVAGIKTDVADLKTDVAGIKTELSGVGGKIDLILQVLQNSNK</sequence>